<keyword evidence="5" id="KW-0560">Oxidoreductase</keyword>
<accession>A0ABZ0TV17</accession>
<evidence type="ECO:0000256" key="10">
    <source>
        <dbReference type="ARBA" id="ARBA00042639"/>
    </source>
</evidence>
<comment type="catalytic activity">
    <reaction evidence="11">
        <text>a hydroperoxide + [thioredoxin]-dithiol = an alcohol + [thioredoxin]-disulfide + H2O</text>
        <dbReference type="Rhea" id="RHEA:62620"/>
        <dbReference type="Rhea" id="RHEA-COMP:10698"/>
        <dbReference type="Rhea" id="RHEA-COMP:10700"/>
        <dbReference type="ChEBI" id="CHEBI:15377"/>
        <dbReference type="ChEBI" id="CHEBI:29950"/>
        <dbReference type="ChEBI" id="CHEBI:30879"/>
        <dbReference type="ChEBI" id="CHEBI:35924"/>
        <dbReference type="ChEBI" id="CHEBI:50058"/>
        <dbReference type="EC" id="1.11.1.24"/>
    </reaction>
</comment>
<dbReference type="PROSITE" id="PS51352">
    <property type="entry name" value="THIOREDOXIN_2"/>
    <property type="match status" value="1"/>
</dbReference>
<evidence type="ECO:0000256" key="9">
    <source>
        <dbReference type="ARBA" id="ARBA00038489"/>
    </source>
</evidence>
<evidence type="ECO:0000256" key="4">
    <source>
        <dbReference type="ARBA" id="ARBA00022862"/>
    </source>
</evidence>
<proteinExistence type="inferred from homology"/>
<dbReference type="InterPro" id="IPR013766">
    <property type="entry name" value="Thioredoxin_domain"/>
</dbReference>
<dbReference type="InterPro" id="IPR036249">
    <property type="entry name" value="Thioredoxin-like_sf"/>
</dbReference>
<dbReference type="Gene3D" id="3.40.30.10">
    <property type="entry name" value="Glutaredoxin"/>
    <property type="match status" value="1"/>
</dbReference>
<dbReference type="InterPro" id="IPR000866">
    <property type="entry name" value="AhpC/TSA"/>
</dbReference>
<evidence type="ECO:0000256" key="6">
    <source>
        <dbReference type="ARBA" id="ARBA00023157"/>
    </source>
</evidence>
<evidence type="ECO:0000256" key="7">
    <source>
        <dbReference type="ARBA" id="ARBA00023284"/>
    </source>
</evidence>
<protein>
    <recommendedName>
        <fullName evidence="2">thioredoxin-dependent peroxiredoxin</fullName>
        <ecNumber evidence="2">1.11.1.24</ecNumber>
    </recommendedName>
    <alternativeName>
        <fullName evidence="8">Thioredoxin peroxidase</fullName>
    </alternativeName>
    <alternativeName>
        <fullName evidence="10">Thioredoxin-dependent peroxiredoxin Bcp</fullName>
    </alternativeName>
</protein>
<dbReference type="PANTHER" id="PTHR42801">
    <property type="entry name" value="THIOREDOXIN-DEPENDENT PEROXIDE REDUCTASE"/>
    <property type="match status" value="1"/>
</dbReference>
<organism evidence="13 14">
    <name type="scientific">Mucilaginibacter sabulilitoris</name>
    <dbReference type="NCBI Taxonomy" id="1173583"/>
    <lineage>
        <taxon>Bacteria</taxon>
        <taxon>Pseudomonadati</taxon>
        <taxon>Bacteroidota</taxon>
        <taxon>Sphingobacteriia</taxon>
        <taxon>Sphingobacteriales</taxon>
        <taxon>Sphingobacteriaceae</taxon>
        <taxon>Mucilaginibacter</taxon>
    </lineage>
</organism>
<evidence type="ECO:0000313" key="13">
    <source>
        <dbReference type="EMBL" id="WPU96941.1"/>
    </source>
</evidence>
<dbReference type="Proteomes" id="UP001324380">
    <property type="component" value="Chromosome"/>
</dbReference>
<dbReference type="RefSeq" id="WP_321566027.1">
    <property type="nucleotide sequence ID" value="NZ_CP139558.1"/>
</dbReference>
<name>A0ABZ0TV17_9SPHI</name>
<gene>
    <name evidence="13" type="ORF">SNE25_15575</name>
</gene>
<dbReference type="Pfam" id="PF00578">
    <property type="entry name" value="AhpC-TSA"/>
    <property type="match status" value="1"/>
</dbReference>
<reference evidence="13 14" key="1">
    <citation type="submission" date="2023-11" db="EMBL/GenBank/DDBJ databases">
        <title>Analysis of the Genomes of Mucilaginibacter gossypii cycad 4 and M. sabulilitoris SNA2: microbes with the potential for plant growth promotion.</title>
        <authorList>
            <person name="Hirsch A.M."/>
            <person name="Humm E."/>
            <person name="Rubbi M."/>
            <person name="Del Vecchio G."/>
            <person name="Ha S.M."/>
            <person name="Pellegrini M."/>
            <person name="Gunsalus R.P."/>
        </authorList>
    </citation>
    <scope>NUCLEOTIDE SEQUENCE [LARGE SCALE GENOMIC DNA]</scope>
    <source>
        <strain evidence="13 14">SNA2</strain>
    </source>
</reference>
<evidence type="ECO:0000313" key="14">
    <source>
        <dbReference type="Proteomes" id="UP001324380"/>
    </source>
</evidence>
<comment type="function">
    <text evidence="1">Thiol-specific peroxidase that catalyzes the reduction of hydrogen peroxide and organic hydroperoxides to water and alcohols, respectively. Plays a role in cell protection against oxidative stress by detoxifying peroxides and as sensor of hydrogen peroxide-mediated signaling events.</text>
</comment>
<dbReference type="SUPFAM" id="SSF52833">
    <property type="entry name" value="Thioredoxin-like"/>
    <property type="match status" value="1"/>
</dbReference>
<keyword evidence="4" id="KW-0049">Antioxidant</keyword>
<sequence length="227" mass="25914">MNNESKNHDQGSLAWKLTEAEDKIRKENGTESADNFTKFIGETDPAEIKSRALKMGETAPDFTLKNALGKAITLSAEIKRGPVILTWYRGGWCPYCNLALAYLQRFLKQFKEAGAELIAITPEKPDETLTIKEKHDLEFEILTDENNEIAKLYGGVHRLNKEVKDFYKDRGVFDHYTDDIQEFPVPATYIISPQGTVIYAFVESDYRQRAEPTFIIGAIKQYQKQHS</sequence>
<evidence type="ECO:0000256" key="1">
    <source>
        <dbReference type="ARBA" id="ARBA00003330"/>
    </source>
</evidence>
<evidence type="ECO:0000256" key="11">
    <source>
        <dbReference type="ARBA" id="ARBA00049091"/>
    </source>
</evidence>
<dbReference type="InterPro" id="IPR050924">
    <property type="entry name" value="Peroxiredoxin_BCP/PrxQ"/>
</dbReference>
<evidence type="ECO:0000256" key="3">
    <source>
        <dbReference type="ARBA" id="ARBA00022559"/>
    </source>
</evidence>
<keyword evidence="14" id="KW-1185">Reference proteome</keyword>
<keyword evidence="6" id="KW-1015">Disulfide bond</keyword>
<keyword evidence="7" id="KW-0676">Redox-active center</keyword>
<dbReference type="EC" id="1.11.1.24" evidence="2"/>
<feature type="domain" description="Thioredoxin" evidence="12">
    <location>
        <begin position="53"/>
        <end position="224"/>
    </location>
</feature>
<evidence type="ECO:0000259" key="12">
    <source>
        <dbReference type="PROSITE" id="PS51352"/>
    </source>
</evidence>
<dbReference type="PANTHER" id="PTHR42801:SF7">
    <property type="entry name" value="SLL1159 PROTEIN"/>
    <property type="match status" value="1"/>
</dbReference>
<dbReference type="CDD" id="cd02970">
    <property type="entry name" value="PRX_like2"/>
    <property type="match status" value="1"/>
</dbReference>
<evidence type="ECO:0000256" key="2">
    <source>
        <dbReference type="ARBA" id="ARBA00013017"/>
    </source>
</evidence>
<evidence type="ECO:0000256" key="5">
    <source>
        <dbReference type="ARBA" id="ARBA00023002"/>
    </source>
</evidence>
<evidence type="ECO:0000256" key="8">
    <source>
        <dbReference type="ARBA" id="ARBA00032824"/>
    </source>
</evidence>
<dbReference type="EMBL" id="CP139558">
    <property type="protein sequence ID" value="WPU96941.1"/>
    <property type="molecule type" value="Genomic_DNA"/>
</dbReference>
<comment type="similarity">
    <text evidence="9">Belongs to the peroxiredoxin family. BCP/PrxQ subfamily.</text>
</comment>
<keyword evidence="3" id="KW-0575">Peroxidase</keyword>